<accession>A0A5M3MXL1</accession>
<dbReference type="KEGG" id="cput:CONPUDRAFT_150891"/>
<proteinExistence type="predicted"/>
<dbReference type="Gene3D" id="1.20.1280.50">
    <property type="match status" value="1"/>
</dbReference>
<gene>
    <name evidence="1" type="ORF">CONPUDRAFT_150891</name>
</gene>
<dbReference type="RefSeq" id="XP_007765713.1">
    <property type="nucleotide sequence ID" value="XM_007767523.1"/>
</dbReference>
<dbReference type="EMBL" id="JH711575">
    <property type="protein sequence ID" value="EIW83838.1"/>
    <property type="molecule type" value="Genomic_DNA"/>
</dbReference>
<evidence type="ECO:0000313" key="2">
    <source>
        <dbReference type="Proteomes" id="UP000053558"/>
    </source>
</evidence>
<dbReference type="AlphaFoldDB" id="A0A5M3MXL1"/>
<name>A0A5M3MXL1_CONPW</name>
<keyword evidence="2" id="KW-1185">Reference proteome</keyword>
<sequence length="473" mass="52473">MSIPNSRSPIVDLPPEVLLMIFKHASQPRTFEKSELEADARGEAVAIVHASCEAENTAHALPFVCRRWHNVAAMESTYWKHLDINIDGSSFIPAIVETFFVASRNSPISVTIVPPLGKSCSLTASQEHSRWQFIMANMSLHLGRLTSLCIETYYRSTSVIISRFLDGATLSLEDFRLTSHETDDTSPLQICSLNLTSSRLYELHIDAGSFVSLMESNIQWPSEGSTDLNLKRYHPISASLALSPAHLMAALQKFGQGRSCRQVAIDEVQFGPDDSPPNGISLPEVSYIELVDIHGPFIPLICNAIRQSSQMESMIVRGCSTPSRSPLLGYELLIRDIDSSVSLLRMVQGSEVAYLDISECDGFDDWFLGALSLRGEADNSVTCPNLSRLEVSDCTFSASALQRMCEMRHEDAPIKYIKVRLGSKLDDDSRSWFESHIEVFDWEERASSNFEAMSALEQLLSRVVDISNLGAGI</sequence>
<protein>
    <submittedName>
        <fullName evidence="1">Uncharacterized protein</fullName>
    </submittedName>
</protein>
<dbReference type="Proteomes" id="UP000053558">
    <property type="component" value="Unassembled WGS sequence"/>
</dbReference>
<evidence type="ECO:0000313" key="1">
    <source>
        <dbReference type="EMBL" id="EIW83838.1"/>
    </source>
</evidence>
<dbReference type="GeneID" id="19202771"/>
<reference evidence="2" key="1">
    <citation type="journal article" date="2012" name="Science">
        <title>The Paleozoic origin of enzymatic lignin decomposition reconstructed from 31 fungal genomes.</title>
        <authorList>
            <person name="Floudas D."/>
            <person name="Binder M."/>
            <person name="Riley R."/>
            <person name="Barry K."/>
            <person name="Blanchette R.A."/>
            <person name="Henrissat B."/>
            <person name="Martinez A.T."/>
            <person name="Otillar R."/>
            <person name="Spatafora J.W."/>
            <person name="Yadav J.S."/>
            <person name="Aerts A."/>
            <person name="Benoit I."/>
            <person name="Boyd A."/>
            <person name="Carlson A."/>
            <person name="Copeland A."/>
            <person name="Coutinho P.M."/>
            <person name="de Vries R.P."/>
            <person name="Ferreira P."/>
            <person name="Findley K."/>
            <person name="Foster B."/>
            <person name="Gaskell J."/>
            <person name="Glotzer D."/>
            <person name="Gorecki P."/>
            <person name="Heitman J."/>
            <person name="Hesse C."/>
            <person name="Hori C."/>
            <person name="Igarashi K."/>
            <person name="Jurgens J.A."/>
            <person name="Kallen N."/>
            <person name="Kersten P."/>
            <person name="Kohler A."/>
            <person name="Kuees U."/>
            <person name="Kumar T.K.A."/>
            <person name="Kuo A."/>
            <person name="LaButti K."/>
            <person name="Larrondo L.F."/>
            <person name="Lindquist E."/>
            <person name="Ling A."/>
            <person name="Lombard V."/>
            <person name="Lucas S."/>
            <person name="Lundell T."/>
            <person name="Martin R."/>
            <person name="McLaughlin D.J."/>
            <person name="Morgenstern I."/>
            <person name="Morin E."/>
            <person name="Murat C."/>
            <person name="Nagy L.G."/>
            <person name="Nolan M."/>
            <person name="Ohm R.A."/>
            <person name="Patyshakuliyeva A."/>
            <person name="Rokas A."/>
            <person name="Ruiz-Duenas F.J."/>
            <person name="Sabat G."/>
            <person name="Salamov A."/>
            <person name="Samejima M."/>
            <person name="Schmutz J."/>
            <person name="Slot J.C."/>
            <person name="St John F."/>
            <person name="Stenlid J."/>
            <person name="Sun H."/>
            <person name="Sun S."/>
            <person name="Syed K."/>
            <person name="Tsang A."/>
            <person name="Wiebenga A."/>
            <person name="Young D."/>
            <person name="Pisabarro A."/>
            <person name="Eastwood D.C."/>
            <person name="Martin F."/>
            <person name="Cullen D."/>
            <person name="Grigoriev I.V."/>
            <person name="Hibbett D.S."/>
        </authorList>
    </citation>
    <scope>NUCLEOTIDE SEQUENCE [LARGE SCALE GENOMIC DNA]</scope>
    <source>
        <strain evidence="2">RWD-64-598 SS2</strain>
    </source>
</reference>
<dbReference type="OrthoDB" id="2799175at2759"/>
<comment type="caution">
    <text evidence="1">The sequence shown here is derived from an EMBL/GenBank/DDBJ whole genome shotgun (WGS) entry which is preliminary data.</text>
</comment>
<organism evidence="1 2">
    <name type="scientific">Coniophora puteana (strain RWD-64-598)</name>
    <name type="common">Brown rot fungus</name>
    <dbReference type="NCBI Taxonomy" id="741705"/>
    <lineage>
        <taxon>Eukaryota</taxon>
        <taxon>Fungi</taxon>
        <taxon>Dikarya</taxon>
        <taxon>Basidiomycota</taxon>
        <taxon>Agaricomycotina</taxon>
        <taxon>Agaricomycetes</taxon>
        <taxon>Agaricomycetidae</taxon>
        <taxon>Boletales</taxon>
        <taxon>Coniophorineae</taxon>
        <taxon>Coniophoraceae</taxon>
        <taxon>Coniophora</taxon>
    </lineage>
</organism>